<accession>A0ABW1Z8I9</accession>
<comment type="caution">
    <text evidence="1">The sequence shown here is derived from an EMBL/GenBank/DDBJ whole genome shotgun (WGS) entry which is preliminary data.</text>
</comment>
<evidence type="ECO:0000313" key="2">
    <source>
        <dbReference type="Proteomes" id="UP001596391"/>
    </source>
</evidence>
<sequence length="107" mass="12336">MAETSGWIEIEEKLSALIEEEEFEQAVIDNSRNLIKACQFFASPAQVDRGYNPTICLIWTENEVGVCSDHYEFYSFQDGGMNIRHFNRKSDEPVPEELLRQIVAIPH</sequence>
<dbReference type="EMBL" id="JBHSWI010000001">
    <property type="protein sequence ID" value="MFC6644812.1"/>
    <property type="molecule type" value="Genomic_DNA"/>
</dbReference>
<proteinExistence type="predicted"/>
<dbReference type="Proteomes" id="UP001596391">
    <property type="component" value="Unassembled WGS sequence"/>
</dbReference>
<protein>
    <submittedName>
        <fullName evidence="1">Uncharacterized protein</fullName>
    </submittedName>
</protein>
<name>A0ABW1Z8I9_9BACT</name>
<evidence type="ECO:0000313" key="1">
    <source>
        <dbReference type="EMBL" id="MFC6644812.1"/>
    </source>
</evidence>
<organism evidence="1 2">
    <name type="scientific">Granulicella cerasi</name>
    <dbReference type="NCBI Taxonomy" id="741063"/>
    <lineage>
        <taxon>Bacteria</taxon>
        <taxon>Pseudomonadati</taxon>
        <taxon>Acidobacteriota</taxon>
        <taxon>Terriglobia</taxon>
        <taxon>Terriglobales</taxon>
        <taxon>Acidobacteriaceae</taxon>
        <taxon>Granulicella</taxon>
    </lineage>
</organism>
<reference evidence="2" key="1">
    <citation type="journal article" date="2019" name="Int. J. Syst. Evol. Microbiol.">
        <title>The Global Catalogue of Microorganisms (GCM) 10K type strain sequencing project: providing services to taxonomists for standard genome sequencing and annotation.</title>
        <authorList>
            <consortium name="The Broad Institute Genomics Platform"/>
            <consortium name="The Broad Institute Genome Sequencing Center for Infectious Disease"/>
            <person name="Wu L."/>
            <person name="Ma J."/>
        </authorList>
    </citation>
    <scope>NUCLEOTIDE SEQUENCE [LARGE SCALE GENOMIC DNA]</scope>
    <source>
        <strain evidence="2">CGMCC 1.16026</strain>
    </source>
</reference>
<dbReference type="RefSeq" id="WP_263372636.1">
    <property type="nucleotide sequence ID" value="NZ_JAGSYD010000006.1"/>
</dbReference>
<gene>
    <name evidence="1" type="ORF">ACFQBQ_04240</name>
</gene>
<keyword evidence="2" id="KW-1185">Reference proteome</keyword>